<organism evidence="1 2">
    <name type="scientific">Panagrolaimus davidi</name>
    <dbReference type="NCBI Taxonomy" id="227884"/>
    <lineage>
        <taxon>Eukaryota</taxon>
        <taxon>Metazoa</taxon>
        <taxon>Ecdysozoa</taxon>
        <taxon>Nematoda</taxon>
        <taxon>Chromadorea</taxon>
        <taxon>Rhabditida</taxon>
        <taxon>Tylenchina</taxon>
        <taxon>Panagrolaimomorpha</taxon>
        <taxon>Panagrolaimoidea</taxon>
        <taxon>Panagrolaimidae</taxon>
        <taxon>Panagrolaimus</taxon>
    </lineage>
</organism>
<reference evidence="2" key="1">
    <citation type="submission" date="2022-11" db="UniProtKB">
        <authorList>
            <consortium name="WormBaseParasite"/>
        </authorList>
    </citation>
    <scope>IDENTIFICATION</scope>
</reference>
<accession>A0A914PFM3</accession>
<protein>
    <submittedName>
        <fullName evidence="2">Uncharacterized protein</fullName>
    </submittedName>
</protein>
<proteinExistence type="predicted"/>
<evidence type="ECO:0000313" key="1">
    <source>
        <dbReference type="Proteomes" id="UP000887578"/>
    </source>
</evidence>
<dbReference type="Proteomes" id="UP000887578">
    <property type="component" value="Unplaced"/>
</dbReference>
<dbReference type="AlphaFoldDB" id="A0A914PFM3"/>
<keyword evidence="1" id="KW-1185">Reference proteome</keyword>
<dbReference type="WBParaSite" id="PDA_v2.g17063.t1">
    <property type="protein sequence ID" value="PDA_v2.g17063.t1"/>
    <property type="gene ID" value="PDA_v2.g17063"/>
</dbReference>
<evidence type="ECO:0000313" key="2">
    <source>
        <dbReference type="WBParaSite" id="PDA_v2.g17063.t1"/>
    </source>
</evidence>
<name>A0A914PFM3_9BILA</name>
<sequence>MYSHVYFYGAVQLISEKTEVIMNVTVTEEIFASDGILGLVKFNLKSVATDGASVMLRIHTGLKPRYTVVSCKICLHFYRNLKG</sequence>